<gene>
    <name evidence="2" type="ORF">MTP16_17120</name>
</gene>
<sequence length="206" mass="23321">MTDFSQLKTYSIKIDDNDDVTGISLISFVEKPAMEVSAVKLAEAPKLVTLKTDEYKQYLTSAVIIPNKPIYRNDPERGEYLIQFSEQDVEAIRNKFFKTTGNLKLSNKNHDAADTVSTMLIESWIIEDPTMDKAVALGFTGLPKGTMMATYKILDADFWQNEVLTGNVTGFSLEGMFHEVELQLSANKEDDLYRVLDELVSFLEKR</sequence>
<evidence type="ECO:0000313" key="2">
    <source>
        <dbReference type="EMBL" id="UOE32844.1"/>
    </source>
</evidence>
<keyword evidence="3" id="KW-1185">Reference proteome</keyword>
<dbReference type="InterPro" id="IPR027924">
    <property type="entry name" value="XkdF"/>
</dbReference>
<protein>
    <submittedName>
        <fullName evidence="2">XkdF-like putative serine protease domain-containing protein</fullName>
    </submittedName>
</protein>
<dbReference type="RefSeq" id="WP_243512117.1">
    <property type="nucleotide sequence ID" value="NZ_CP094534.1"/>
</dbReference>
<evidence type="ECO:0000259" key="1">
    <source>
        <dbReference type="Pfam" id="PF14550"/>
    </source>
</evidence>
<organism evidence="2 3">
    <name type="scientific">Hymenobacter monticola</name>
    <dbReference type="NCBI Taxonomy" id="1705399"/>
    <lineage>
        <taxon>Bacteria</taxon>
        <taxon>Pseudomonadati</taxon>
        <taxon>Bacteroidota</taxon>
        <taxon>Cytophagia</taxon>
        <taxon>Cytophagales</taxon>
        <taxon>Hymenobacteraceae</taxon>
        <taxon>Hymenobacter</taxon>
    </lineage>
</organism>
<reference evidence="2 3" key="1">
    <citation type="submission" date="2022-03" db="EMBL/GenBank/DDBJ databases">
        <title>Hymenobactersp. isolated from the air.</title>
        <authorList>
            <person name="Won M."/>
            <person name="Kwon S.-W."/>
        </authorList>
    </citation>
    <scope>NUCLEOTIDE SEQUENCE [LARGE SCALE GENOMIC DNA]</scope>
    <source>
        <strain evidence="2 3">KACC 22596</strain>
    </source>
</reference>
<dbReference type="Proteomes" id="UP000831390">
    <property type="component" value="Chromosome"/>
</dbReference>
<accession>A0ABY4B1W9</accession>
<evidence type="ECO:0000313" key="3">
    <source>
        <dbReference type="Proteomes" id="UP000831390"/>
    </source>
</evidence>
<dbReference type="Pfam" id="PF14550">
    <property type="entry name" value="Peptidase_S78_2"/>
    <property type="match status" value="1"/>
</dbReference>
<proteinExistence type="predicted"/>
<name>A0ABY4B1W9_9BACT</name>
<feature type="domain" description="Phage-like element PBSX protein XkdF" evidence="1">
    <location>
        <begin position="84"/>
        <end position="179"/>
    </location>
</feature>
<dbReference type="EMBL" id="CP094534">
    <property type="protein sequence ID" value="UOE32844.1"/>
    <property type="molecule type" value="Genomic_DNA"/>
</dbReference>